<gene>
    <name evidence="3" type="ORF">L8U60_09180</name>
</gene>
<feature type="region of interest" description="Disordered" evidence="1">
    <location>
        <begin position="42"/>
        <end position="85"/>
    </location>
</feature>
<name>A0A9X3LV47_9CORY</name>
<protein>
    <submittedName>
        <fullName evidence="3">LppP/LprE family lipoprotein</fullName>
    </submittedName>
</protein>
<feature type="signal peptide" evidence="2">
    <location>
        <begin position="1"/>
        <end position="27"/>
    </location>
</feature>
<dbReference type="RefSeq" id="WP_269966071.1">
    <property type="nucleotide sequence ID" value="NZ_JAKMUS010000016.1"/>
</dbReference>
<reference evidence="3" key="1">
    <citation type="submission" date="2022-02" db="EMBL/GenBank/DDBJ databases">
        <title>Corynebacterium sp. from urogenital microbiome.</title>
        <authorList>
            <person name="Cappelli E.A."/>
            <person name="Ribeiro T.G."/>
            <person name="Peixe L."/>
        </authorList>
    </citation>
    <scope>NUCLEOTIDE SEQUENCE</scope>
    <source>
        <strain evidence="3">C8Ua_172</strain>
    </source>
</reference>
<dbReference type="Proteomes" id="UP001146468">
    <property type="component" value="Unassembled WGS sequence"/>
</dbReference>
<evidence type="ECO:0000256" key="1">
    <source>
        <dbReference type="SAM" id="MobiDB-lite"/>
    </source>
</evidence>
<organism evidence="3 4">
    <name type="scientific">Corynebacterium meitnerae</name>
    <dbReference type="NCBI Taxonomy" id="2913498"/>
    <lineage>
        <taxon>Bacteria</taxon>
        <taxon>Bacillati</taxon>
        <taxon>Actinomycetota</taxon>
        <taxon>Actinomycetes</taxon>
        <taxon>Mycobacteriales</taxon>
        <taxon>Corynebacteriaceae</taxon>
        <taxon>Corynebacterium</taxon>
    </lineage>
</organism>
<proteinExistence type="predicted"/>
<dbReference type="EMBL" id="JAKMUS010000016">
    <property type="protein sequence ID" value="MCZ9294654.1"/>
    <property type="molecule type" value="Genomic_DNA"/>
</dbReference>
<evidence type="ECO:0000313" key="3">
    <source>
        <dbReference type="EMBL" id="MCZ9294654.1"/>
    </source>
</evidence>
<evidence type="ECO:0000256" key="2">
    <source>
        <dbReference type="SAM" id="SignalP"/>
    </source>
</evidence>
<feature type="compositionally biased region" description="Basic and acidic residues" evidence="1">
    <location>
        <begin position="57"/>
        <end position="76"/>
    </location>
</feature>
<accession>A0A9X3LV47</accession>
<sequence length="228" mass="24127">MMSRYRAAAVALTTMLAGGVLVGCSTAGDGLEEPAMTTVAAADEGASTQSSSAQPSSKEKPEPEKKCASLAKDPREQYPTGNERLGRMPAVVGSGDLHVNFWIGGVENNYDPCAELSWITFAGGRGYEDGPAGTGASITDGLALYINGEPVGEMREFDRIENIQRLSPSSAEFSWGEVRNGTAAGVTHRFTVTLKNDGGKLVVDGPDAQAFYDQWDRDTGQYLLGHDG</sequence>
<evidence type="ECO:0000313" key="4">
    <source>
        <dbReference type="Proteomes" id="UP001146468"/>
    </source>
</evidence>
<dbReference type="AlphaFoldDB" id="A0A9X3LV47"/>
<comment type="caution">
    <text evidence="3">The sequence shown here is derived from an EMBL/GenBank/DDBJ whole genome shotgun (WGS) entry which is preliminary data.</text>
</comment>
<keyword evidence="4" id="KW-1185">Reference proteome</keyword>
<keyword evidence="3" id="KW-0449">Lipoprotein</keyword>
<feature type="compositionally biased region" description="Low complexity" evidence="1">
    <location>
        <begin position="46"/>
        <end position="56"/>
    </location>
</feature>
<dbReference type="PROSITE" id="PS51257">
    <property type="entry name" value="PROKAR_LIPOPROTEIN"/>
    <property type="match status" value="1"/>
</dbReference>
<feature type="chain" id="PRO_5040929344" evidence="2">
    <location>
        <begin position="28"/>
        <end position="228"/>
    </location>
</feature>
<keyword evidence="2" id="KW-0732">Signal</keyword>